<evidence type="ECO:0000256" key="1">
    <source>
        <dbReference type="SAM" id="MobiDB-lite"/>
    </source>
</evidence>
<proteinExistence type="predicted"/>
<organism evidence="2 3">
    <name type="scientific">Bradyrhizobium ivorense</name>
    <dbReference type="NCBI Taxonomy" id="2511166"/>
    <lineage>
        <taxon>Bacteria</taxon>
        <taxon>Pseudomonadati</taxon>
        <taxon>Pseudomonadota</taxon>
        <taxon>Alphaproteobacteria</taxon>
        <taxon>Hyphomicrobiales</taxon>
        <taxon>Nitrobacteraceae</taxon>
        <taxon>Bradyrhizobium</taxon>
    </lineage>
</organism>
<feature type="compositionally biased region" description="Basic residues" evidence="1">
    <location>
        <begin position="185"/>
        <end position="201"/>
    </location>
</feature>
<sequence>MHLDPSRTRATARVMPGAVIEPPRRISSISRQFDSILRLPTAVVRPTCAAVRRRASARSTPAARSSSRASSTPPAPATMPPPRRCSARSAMGCRSAASRSSRSPASPGRVSTPAALAKPRQRRRGAGRHQQQPGCRLLHARRPHRHQLCRVQRHAADAAGLGRLAIRLRRCHADGGARVPEHRNRLHGGRRSARPAARRWSKAGSTWA</sequence>
<feature type="compositionally biased region" description="Low complexity" evidence="1">
    <location>
        <begin position="87"/>
        <end position="109"/>
    </location>
</feature>
<evidence type="ECO:0000313" key="3">
    <source>
        <dbReference type="Proteomes" id="UP000328092"/>
    </source>
</evidence>
<evidence type="ECO:0000313" key="2">
    <source>
        <dbReference type="EMBL" id="VIO71621.1"/>
    </source>
</evidence>
<comment type="caution">
    <text evidence="2">The sequence shown here is derived from an EMBL/GenBank/DDBJ whole genome shotgun (WGS) entry which is preliminary data.</text>
</comment>
<dbReference type="EMBL" id="CAADFC020000013">
    <property type="protein sequence ID" value="VIO71621.1"/>
    <property type="molecule type" value="Genomic_DNA"/>
</dbReference>
<keyword evidence="3" id="KW-1185">Reference proteome</keyword>
<dbReference type="AlphaFoldDB" id="A0A508TBK1"/>
<reference evidence="2" key="1">
    <citation type="submission" date="2019-02" db="EMBL/GenBank/DDBJ databases">
        <authorList>
            <person name="Pothier F.J."/>
        </authorList>
    </citation>
    <scope>NUCLEOTIDE SEQUENCE</scope>
    <source>
        <strain evidence="2">CI-1B</strain>
    </source>
</reference>
<dbReference type="Proteomes" id="UP000328092">
    <property type="component" value="Unassembled WGS sequence"/>
</dbReference>
<accession>A0A508TBK1</accession>
<gene>
    <name evidence="2" type="ORF">CI1B_38080</name>
</gene>
<feature type="compositionally biased region" description="Low complexity" evidence="1">
    <location>
        <begin position="57"/>
        <end position="72"/>
    </location>
</feature>
<feature type="compositionally biased region" description="Pro residues" evidence="1">
    <location>
        <begin position="73"/>
        <end position="83"/>
    </location>
</feature>
<name>A0A508TBK1_9BRAD</name>
<feature type="region of interest" description="Disordered" evidence="1">
    <location>
        <begin position="51"/>
        <end position="138"/>
    </location>
</feature>
<protein>
    <submittedName>
        <fullName evidence="2">Uncharacterized protein</fullName>
    </submittedName>
</protein>
<feature type="region of interest" description="Disordered" evidence="1">
    <location>
        <begin position="185"/>
        <end position="208"/>
    </location>
</feature>